<dbReference type="PROSITE" id="PS50011">
    <property type="entry name" value="PROTEIN_KINASE_DOM"/>
    <property type="match status" value="1"/>
</dbReference>
<name>A0A8H4VSR7_9AGAR</name>
<dbReference type="SUPFAM" id="SSF56112">
    <property type="entry name" value="Protein kinase-like (PK-like)"/>
    <property type="match status" value="1"/>
</dbReference>
<dbReference type="Proteomes" id="UP000521872">
    <property type="component" value="Unassembled WGS sequence"/>
</dbReference>
<keyword evidence="3" id="KW-1185">Reference proteome</keyword>
<protein>
    <recommendedName>
        <fullName evidence="1">Protein kinase domain-containing protein</fullName>
    </recommendedName>
</protein>
<dbReference type="InterPro" id="IPR011009">
    <property type="entry name" value="Kinase-like_dom_sf"/>
</dbReference>
<feature type="domain" description="Protein kinase" evidence="1">
    <location>
        <begin position="1"/>
        <end position="263"/>
    </location>
</feature>
<dbReference type="GO" id="GO:0004672">
    <property type="term" value="F:protein kinase activity"/>
    <property type="evidence" value="ECO:0007669"/>
    <property type="project" value="InterPro"/>
</dbReference>
<gene>
    <name evidence="2" type="ORF">D9613_001155</name>
</gene>
<evidence type="ECO:0000313" key="2">
    <source>
        <dbReference type="EMBL" id="KAF4621133.1"/>
    </source>
</evidence>
<sequence length="263" mass="30157">MIVLPRYEPIHTLAKDSGFPLLNAFLALVYCHAVLWSLGIQHCDISEHNLMADPLTGYPKLCDSDLSHIEGDILPECLFSNTGTWTFMAIELLTPEAMNGHVKRLYRHDVESFLAVLAWILLRYNENGQLLPDPPVSEWSDTSYLVCAERRRAIYQGFSTIRKPGWLSSDIWVALLLAINDLLKLINLVSSFKADISTKKSVPRAFSDTVHISQDEVRRMEQLNDLRFVKEVLNWVFFALQTDSPKWAPLMNKIYVLELERHT</sequence>
<dbReference type="Gene3D" id="1.10.510.10">
    <property type="entry name" value="Transferase(Phosphotransferase) domain 1"/>
    <property type="match status" value="1"/>
</dbReference>
<dbReference type="InterPro" id="IPR000719">
    <property type="entry name" value="Prot_kinase_dom"/>
</dbReference>
<dbReference type="PANTHER" id="PTHR38248:SF2">
    <property type="entry name" value="FUNK1 11"/>
    <property type="match status" value="1"/>
</dbReference>
<dbReference type="GO" id="GO:0005524">
    <property type="term" value="F:ATP binding"/>
    <property type="evidence" value="ECO:0007669"/>
    <property type="project" value="InterPro"/>
</dbReference>
<reference evidence="2 3" key="1">
    <citation type="submission" date="2019-12" db="EMBL/GenBank/DDBJ databases">
        <authorList>
            <person name="Floudas D."/>
            <person name="Bentzer J."/>
            <person name="Ahren D."/>
            <person name="Johansson T."/>
            <person name="Persson P."/>
            <person name="Tunlid A."/>
        </authorList>
    </citation>
    <scope>NUCLEOTIDE SEQUENCE [LARGE SCALE GENOMIC DNA]</scope>
    <source>
        <strain evidence="2 3">CBS 102.39</strain>
    </source>
</reference>
<evidence type="ECO:0000259" key="1">
    <source>
        <dbReference type="PROSITE" id="PS50011"/>
    </source>
</evidence>
<dbReference type="EMBL" id="JAACJL010000015">
    <property type="protein sequence ID" value="KAF4621133.1"/>
    <property type="molecule type" value="Genomic_DNA"/>
</dbReference>
<organism evidence="2 3">
    <name type="scientific">Agrocybe pediades</name>
    <dbReference type="NCBI Taxonomy" id="84607"/>
    <lineage>
        <taxon>Eukaryota</taxon>
        <taxon>Fungi</taxon>
        <taxon>Dikarya</taxon>
        <taxon>Basidiomycota</taxon>
        <taxon>Agaricomycotina</taxon>
        <taxon>Agaricomycetes</taxon>
        <taxon>Agaricomycetidae</taxon>
        <taxon>Agaricales</taxon>
        <taxon>Agaricineae</taxon>
        <taxon>Strophariaceae</taxon>
        <taxon>Agrocybe</taxon>
    </lineage>
</organism>
<accession>A0A8H4VSR7</accession>
<proteinExistence type="predicted"/>
<dbReference type="Pfam" id="PF17667">
    <property type="entry name" value="Pkinase_fungal"/>
    <property type="match status" value="1"/>
</dbReference>
<evidence type="ECO:0000313" key="3">
    <source>
        <dbReference type="Proteomes" id="UP000521872"/>
    </source>
</evidence>
<dbReference type="AlphaFoldDB" id="A0A8H4VSR7"/>
<dbReference type="PANTHER" id="PTHR38248">
    <property type="entry name" value="FUNK1 6"/>
    <property type="match status" value="1"/>
</dbReference>
<comment type="caution">
    <text evidence="2">The sequence shown here is derived from an EMBL/GenBank/DDBJ whole genome shotgun (WGS) entry which is preliminary data.</text>
</comment>
<dbReference type="InterPro" id="IPR040976">
    <property type="entry name" value="Pkinase_fungal"/>
</dbReference>